<sequence length="208" mass="23119">MASLLLIVFAVSLVTHLASAVPAATLNELLWLLYNKLPTPTSKAARENVKLKREVLRLKKEMSGVSAQDDFAKWAKLRRAHDKVFADFQKNESALRSSRTSFDTTVASVRWLVTNGLRFFLQLWYAKQPLFWIPEGWVPGYVEWILAFPKAPTGSVSVQIWGIACTSVISLLSEALIALYALVMGTASTKRGVKQQPIPSTGGEKKEL</sequence>
<evidence type="ECO:0000256" key="1">
    <source>
        <dbReference type="ARBA" id="ARBA00004477"/>
    </source>
</evidence>
<name>A0A1S8B787_9PEZI</name>
<reference evidence="12 13" key="1">
    <citation type="submission" date="2017-01" db="EMBL/GenBank/DDBJ databases">
        <title>Draft genome sequence of Diplodia seriata F98.1, a fungal species involved in grapevine trunk diseases.</title>
        <authorList>
            <person name="Robert-Siegwald G."/>
            <person name="Vallet J."/>
            <person name="Abou-Mansour E."/>
            <person name="Xu J."/>
            <person name="Rey P."/>
            <person name="Bertsch C."/>
            <person name="Rego C."/>
            <person name="Larignon P."/>
            <person name="Fontaine F."/>
            <person name="Lebrun M.-H."/>
        </authorList>
    </citation>
    <scope>NUCLEOTIDE SEQUENCE [LARGE SCALE GENOMIC DNA]</scope>
    <source>
        <strain evidence="12 13">F98.1</strain>
    </source>
</reference>
<dbReference type="FunFam" id="1.10.287.660:FF:000006">
    <property type="entry name" value="Protein GET1"/>
    <property type="match status" value="1"/>
</dbReference>
<protein>
    <submittedName>
        <fullName evidence="12">Protein GET1</fullName>
    </submittedName>
</protein>
<keyword evidence="11" id="KW-0732">Signal</keyword>
<dbReference type="Gene3D" id="1.10.287.660">
    <property type="entry name" value="Helix hairpin bin"/>
    <property type="match status" value="1"/>
</dbReference>
<gene>
    <name evidence="9" type="primary">GET1</name>
    <name evidence="12" type="ORF">BK809_0004645</name>
</gene>
<dbReference type="PANTHER" id="PTHR42650:SF1">
    <property type="entry name" value="GUIDED ENTRY OF TAIL-ANCHORED PROTEINS FACTOR 1"/>
    <property type="match status" value="1"/>
</dbReference>
<keyword evidence="3 9" id="KW-0813">Transport</keyword>
<evidence type="ECO:0000256" key="2">
    <source>
        <dbReference type="ARBA" id="ARBA00010799"/>
    </source>
</evidence>
<dbReference type="EMBL" id="MSZU01000111">
    <property type="protein sequence ID" value="OMP83264.1"/>
    <property type="molecule type" value="Genomic_DNA"/>
</dbReference>
<dbReference type="HAMAP" id="MF_03113">
    <property type="entry name" value="Get1"/>
    <property type="match status" value="1"/>
</dbReference>
<feature type="transmembrane region" description="Helical" evidence="10">
    <location>
        <begin position="160"/>
        <end position="183"/>
    </location>
</feature>
<feature type="chain" id="PRO_5012887781" evidence="11">
    <location>
        <begin position="21"/>
        <end position="208"/>
    </location>
</feature>
<keyword evidence="5 9" id="KW-0256">Endoplasmic reticulum</keyword>
<keyword evidence="6 9" id="KW-1133">Transmembrane helix</keyword>
<dbReference type="GO" id="GO:0043529">
    <property type="term" value="C:GET complex"/>
    <property type="evidence" value="ECO:0007669"/>
    <property type="project" value="InterPro"/>
</dbReference>
<dbReference type="InterPro" id="IPR028945">
    <property type="entry name" value="Get1"/>
</dbReference>
<keyword evidence="8 9" id="KW-0472">Membrane</keyword>
<comment type="caution">
    <text evidence="12">The sequence shown here is derived from an EMBL/GenBank/DDBJ whole genome shotgun (WGS) entry which is preliminary data.</text>
</comment>
<dbReference type="InterPro" id="IPR029012">
    <property type="entry name" value="Helix_hairpin_bin_sf"/>
</dbReference>
<evidence type="ECO:0000256" key="3">
    <source>
        <dbReference type="ARBA" id="ARBA00022448"/>
    </source>
</evidence>
<evidence type="ECO:0000256" key="10">
    <source>
        <dbReference type="SAM" id="Phobius"/>
    </source>
</evidence>
<evidence type="ECO:0000256" key="7">
    <source>
        <dbReference type="ARBA" id="ARBA00023054"/>
    </source>
</evidence>
<dbReference type="PANTHER" id="PTHR42650">
    <property type="entry name" value="TAIL-ANCHORED PROTEIN INSERTION RECEPTOR WRB"/>
    <property type="match status" value="1"/>
</dbReference>
<evidence type="ECO:0000313" key="13">
    <source>
        <dbReference type="Proteomes" id="UP000190776"/>
    </source>
</evidence>
<evidence type="ECO:0000256" key="8">
    <source>
        <dbReference type="ARBA" id="ARBA00023136"/>
    </source>
</evidence>
<comment type="similarity">
    <text evidence="2 9">Belongs to the WRB/GET1 family.</text>
</comment>
<feature type="signal peptide" evidence="11">
    <location>
        <begin position="1"/>
        <end position="20"/>
    </location>
</feature>
<organism evidence="12 13">
    <name type="scientific">Diplodia seriata</name>
    <dbReference type="NCBI Taxonomy" id="420778"/>
    <lineage>
        <taxon>Eukaryota</taxon>
        <taxon>Fungi</taxon>
        <taxon>Dikarya</taxon>
        <taxon>Ascomycota</taxon>
        <taxon>Pezizomycotina</taxon>
        <taxon>Dothideomycetes</taxon>
        <taxon>Dothideomycetes incertae sedis</taxon>
        <taxon>Botryosphaeriales</taxon>
        <taxon>Botryosphaeriaceae</taxon>
        <taxon>Diplodia</taxon>
    </lineage>
</organism>
<dbReference type="OrthoDB" id="69461at2759"/>
<proteinExistence type="inferred from homology"/>
<keyword evidence="7 9" id="KW-0175">Coiled coil</keyword>
<evidence type="ECO:0000256" key="5">
    <source>
        <dbReference type="ARBA" id="ARBA00022824"/>
    </source>
</evidence>
<dbReference type="GO" id="GO:0071816">
    <property type="term" value="P:tail-anchored membrane protein insertion into ER membrane"/>
    <property type="evidence" value="ECO:0007669"/>
    <property type="project" value="InterPro"/>
</dbReference>
<comment type="subcellular location">
    <subcellularLocation>
        <location evidence="1">Endoplasmic reticulum membrane</location>
        <topology evidence="1">Multi-pass membrane protein</topology>
    </subcellularLocation>
</comment>
<evidence type="ECO:0000256" key="6">
    <source>
        <dbReference type="ARBA" id="ARBA00022989"/>
    </source>
</evidence>
<feature type="coiled-coil region" evidence="9">
    <location>
        <begin position="41"/>
        <end position="68"/>
    </location>
</feature>
<dbReference type="Proteomes" id="UP000190776">
    <property type="component" value="Unassembled WGS sequence"/>
</dbReference>
<dbReference type="GO" id="GO:0043495">
    <property type="term" value="F:protein-membrane adaptor activity"/>
    <property type="evidence" value="ECO:0007669"/>
    <property type="project" value="TreeGrafter"/>
</dbReference>
<keyword evidence="4 9" id="KW-0812">Transmembrane</keyword>
<evidence type="ECO:0000313" key="12">
    <source>
        <dbReference type="EMBL" id="OMP83264.1"/>
    </source>
</evidence>
<feature type="topological domain" description="Cytoplasmic" evidence="9">
    <location>
        <begin position="173"/>
        <end position="208"/>
    </location>
</feature>
<dbReference type="AlphaFoldDB" id="A0A1S8B787"/>
<feature type="topological domain" description="Lumenal" evidence="9">
    <location>
        <begin position="1"/>
        <end position="4"/>
    </location>
</feature>
<comment type="caution">
    <text evidence="9">Lacks conserved residue(s) required for the propagation of feature annotation.</text>
</comment>
<dbReference type="InterPro" id="IPR027538">
    <property type="entry name" value="Get1_fungi"/>
</dbReference>
<dbReference type="GO" id="GO:0005789">
    <property type="term" value="C:endoplasmic reticulum membrane"/>
    <property type="evidence" value="ECO:0007669"/>
    <property type="project" value="UniProtKB-SubCell"/>
</dbReference>
<accession>A0A1S8B787</accession>
<dbReference type="STRING" id="420778.A0A1S8B787"/>
<evidence type="ECO:0000256" key="4">
    <source>
        <dbReference type="ARBA" id="ARBA00022692"/>
    </source>
</evidence>
<evidence type="ECO:0000256" key="9">
    <source>
        <dbReference type="HAMAP-Rule" id="MF_03113"/>
    </source>
</evidence>
<evidence type="ECO:0000256" key="11">
    <source>
        <dbReference type="SAM" id="SignalP"/>
    </source>
</evidence>
<dbReference type="Pfam" id="PF04420">
    <property type="entry name" value="CHD5"/>
    <property type="match status" value="1"/>
</dbReference>